<dbReference type="Proteomes" id="UP000399805">
    <property type="component" value="Unassembled WGS sequence"/>
</dbReference>
<gene>
    <name evidence="1" type="ORF">AA23TX_06792</name>
</gene>
<evidence type="ECO:0000313" key="2">
    <source>
        <dbReference type="Proteomes" id="UP000399805"/>
    </source>
</evidence>
<accession>A0A6I8LXA8</accession>
<dbReference type="AlphaFoldDB" id="A0A6I8LXA8"/>
<sequence length="42" mass="4829">MQAALPTTHIVCHLTALRRAQPLVHVGRRSTSVRWPTRRRPT</sequence>
<dbReference type="EMBL" id="CABVGP010000002">
    <property type="protein sequence ID" value="VVJ21775.1"/>
    <property type="molecule type" value="Genomic_DNA"/>
</dbReference>
<protein>
    <submittedName>
        <fullName evidence="1">Uncharacterized protein</fullName>
    </submittedName>
</protein>
<reference evidence="1 2" key="1">
    <citation type="submission" date="2019-09" db="EMBL/GenBank/DDBJ databases">
        <authorList>
            <person name="Leyn A S."/>
        </authorList>
    </citation>
    <scope>NUCLEOTIDE SEQUENCE [LARGE SCALE GENOMIC DNA]</scope>
    <source>
        <strain evidence="1">AA231_1</strain>
    </source>
</reference>
<keyword evidence="2" id="KW-1185">Reference proteome</keyword>
<evidence type="ECO:0000313" key="1">
    <source>
        <dbReference type="EMBL" id="VVJ21775.1"/>
    </source>
</evidence>
<organism evidence="1 2">
    <name type="scientific">Amycolatopsis camponoti</name>
    <dbReference type="NCBI Taxonomy" id="2606593"/>
    <lineage>
        <taxon>Bacteria</taxon>
        <taxon>Bacillati</taxon>
        <taxon>Actinomycetota</taxon>
        <taxon>Actinomycetes</taxon>
        <taxon>Pseudonocardiales</taxon>
        <taxon>Pseudonocardiaceae</taxon>
        <taxon>Amycolatopsis</taxon>
    </lineage>
</organism>
<proteinExistence type="predicted"/>
<name>A0A6I8LXA8_9PSEU</name>